<evidence type="ECO:0000313" key="7">
    <source>
        <dbReference type="EMBL" id="OEV04856.1"/>
    </source>
</evidence>
<evidence type="ECO:0000256" key="4">
    <source>
        <dbReference type="ARBA" id="ARBA00023163"/>
    </source>
</evidence>
<evidence type="ECO:0000256" key="5">
    <source>
        <dbReference type="PROSITE-ProRule" id="PRU00335"/>
    </source>
</evidence>
<dbReference type="Gene3D" id="1.10.357.10">
    <property type="entry name" value="Tetracycline Repressor, domain 2"/>
    <property type="match status" value="1"/>
</dbReference>
<dbReference type="SUPFAM" id="SSF48498">
    <property type="entry name" value="Tetracyclin repressor-like, C-terminal domain"/>
    <property type="match status" value="1"/>
</dbReference>
<feature type="domain" description="HTH tetR-type" evidence="6">
    <location>
        <begin position="8"/>
        <end position="68"/>
    </location>
</feature>
<keyword evidence="1" id="KW-0678">Repressor</keyword>
<evidence type="ECO:0000256" key="3">
    <source>
        <dbReference type="ARBA" id="ARBA00023125"/>
    </source>
</evidence>
<gene>
    <name evidence="7" type="ORF">AN216_05390</name>
</gene>
<keyword evidence="2" id="KW-0805">Transcription regulation</keyword>
<sequence length="213" mass="22910">MPRTVDHEQRRTQIADAAVRLAGREGLHAVSMRAVAAEAGISLHLVQYYFGTKAELIHAGLRHLERQSNERWAARLAALPQPVSARAYLEAFFEEALPTDDVSRTFHLVGASYAVLAMTDPDLADLPFVAGLSHLEKHLDDALRRGQADGSLPAGLDPAHQASVLVALNHGIGTTVMIGQRTAEEARTVLQRHLAALFDGGTPHASGHDSPAD</sequence>
<dbReference type="SUPFAM" id="SSF46689">
    <property type="entry name" value="Homeodomain-like"/>
    <property type="match status" value="1"/>
</dbReference>
<feature type="DNA-binding region" description="H-T-H motif" evidence="5">
    <location>
        <begin position="31"/>
        <end position="50"/>
    </location>
</feature>
<dbReference type="InterPro" id="IPR036271">
    <property type="entry name" value="Tet_transcr_reg_TetR-rel_C_sf"/>
</dbReference>
<reference evidence="7 8" key="1">
    <citation type="journal article" date="2016" name="Front. Microbiol.">
        <title>Comparative Genomics Analysis of Streptomyces Species Reveals Their Adaptation to the Marine Environment and Their Diversity at the Genomic Level.</title>
        <authorList>
            <person name="Tian X."/>
            <person name="Zhang Z."/>
            <person name="Yang T."/>
            <person name="Chen M."/>
            <person name="Li J."/>
            <person name="Chen F."/>
            <person name="Yang J."/>
            <person name="Li W."/>
            <person name="Zhang B."/>
            <person name="Zhang Z."/>
            <person name="Wu J."/>
            <person name="Zhang C."/>
            <person name="Long L."/>
            <person name="Xiao J."/>
        </authorList>
    </citation>
    <scope>NUCLEOTIDE SEQUENCE [LARGE SCALE GENOMIC DNA]</scope>
    <source>
        <strain evidence="7 8">SCSIO 02100</strain>
    </source>
</reference>
<dbReference type="OrthoDB" id="9816296at2"/>
<dbReference type="PROSITE" id="PS50977">
    <property type="entry name" value="HTH_TETR_2"/>
    <property type="match status" value="1"/>
</dbReference>
<dbReference type="Proteomes" id="UP000176101">
    <property type="component" value="Unassembled WGS sequence"/>
</dbReference>
<evidence type="ECO:0000313" key="8">
    <source>
        <dbReference type="Proteomes" id="UP000176101"/>
    </source>
</evidence>
<dbReference type="Pfam" id="PF13977">
    <property type="entry name" value="TetR_C_6"/>
    <property type="match status" value="1"/>
</dbReference>
<dbReference type="RefSeq" id="WP_070195435.1">
    <property type="nucleotide sequence ID" value="NZ_LJGU01000110.1"/>
</dbReference>
<keyword evidence="3 5" id="KW-0238">DNA-binding</keyword>
<dbReference type="GO" id="GO:0003677">
    <property type="term" value="F:DNA binding"/>
    <property type="evidence" value="ECO:0007669"/>
    <property type="project" value="UniProtKB-UniRule"/>
</dbReference>
<dbReference type="InterPro" id="IPR001647">
    <property type="entry name" value="HTH_TetR"/>
</dbReference>
<name>A0A1E7KLS5_9ACTN</name>
<dbReference type="STRING" id="1075402.AN216_05390"/>
<keyword evidence="8" id="KW-1185">Reference proteome</keyword>
<proteinExistence type="predicted"/>
<evidence type="ECO:0000256" key="2">
    <source>
        <dbReference type="ARBA" id="ARBA00023015"/>
    </source>
</evidence>
<organism evidence="7 8">
    <name type="scientific">Streptomyces oceani</name>
    <dbReference type="NCBI Taxonomy" id="1075402"/>
    <lineage>
        <taxon>Bacteria</taxon>
        <taxon>Bacillati</taxon>
        <taxon>Actinomycetota</taxon>
        <taxon>Actinomycetes</taxon>
        <taxon>Kitasatosporales</taxon>
        <taxon>Streptomycetaceae</taxon>
        <taxon>Streptomyces</taxon>
    </lineage>
</organism>
<dbReference type="InterPro" id="IPR039538">
    <property type="entry name" value="BetI_C"/>
</dbReference>
<keyword evidence="4" id="KW-0804">Transcription</keyword>
<comment type="caution">
    <text evidence="7">The sequence shown here is derived from an EMBL/GenBank/DDBJ whole genome shotgun (WGS) entry which is preliminary data.</text>
</comment>
<dbReference type="AlphaFoldDB" id="A0A1E7KLS5"/>
<dbReference type="InterPro" id="IPR009057">
    <property type="entry name" value="Homeodomain-like_sf"/>
</dbReference>
<dbReference type="Pfam" id="PF00440">
    <property type="entry name" value="TetR_N"/>
    <property type="match status" value="1"/>
</dbReference>
<dbReference type="PANTHER" id="PTHR47506">
    <property type="entry name" value="TRANSCRIPTIONAL REGULATORY PROTEIN"/>
    <property type="match status" value="1"/>
</dbReference>
<dbReference type="EMBL" id="LJGU01000110">
    <property type="protein sequence ID" value="OEV04856.1"/>
    <property type="molecule type" value="Genomic_DNA"/>
</dbReference>
<protein>
    <submittedName>
        <fullName evidence="7">TetR family transcriptional regulator</fullName>
    </submittedName>
</protein>
<dbReference type="PATRIC" id="fig|1075402.3.peg.3073"/>
<evidence type="ECO:0000256" key="1">
    <source>
        <dbReference type="ARBA" id="ARBA00022491"/>
    </source>
</evidence>
<dbReference type="PANTHER" id="PTHR47506:SF6">
    <property type="entry name" value="HTH-TYPE TRANSCRIPTIONAL REPRESSOR NEMR"/>
    <property type="match status" value="1"/>
</dbReference>
<accession>A0A1E7KLS5</accession>
<evidence type="ECO:0000259" key="6">
    <source>
        <dbReference type="PROSITE" id="PS50977"/>
    </source>
</evidence>